<reference evidence="1 2" key="1">
    <citation type="submission" date="2017-12" db="EMBL/GenBank/DDBJ databases">
        <title>Hemimetabolous genomes reveal molecular basis of termite eusociality.</title>
        <authorList>
            <person name="Harrison M.C."/>
            <person name="Jongepier E."/>
            <person name="Robertson H.M."/>
            <person name="Arning N."/>
            <person name="Bitard-Feildel T."/>
            <person name="Chao H."/>
            <person name="Childers C.P."/>
            <person name="Dinh H."/>
            <person name="Doddapaneni H."/>
            <person name="Dugan S."/>
            <person name="Gowin J."/>
            <person name="Greiner C."/>
            <person name="Han Y."/>
            <person name="Hu H."/>
            <person name="Hughes D.S.T."/>
            <person name="Huylmans A.-K."/>
            <person name="Kemena C."/>
            <person name="Kremer L.P.M."/>
            <person name="Lee S.L."/>
            <person name="Lopez-Ezquerra A."/>
            <person name="Mallet L."/>
            <person name="Monroy-Kuhn J.M."/>
            <person name="Moser A."/>
            <person name="Murali S.C."/>
            <person name="Muzny D.M."/>
            <person name="Otani S."/>
            <person name="Piulachs M.-D."/>
            <person name="Poelchau M."/>
            <person name="Qu J."/>
            <person name="Schaub F."/>
            <person name="Wada-Katsumata A."/>
            <person name="Worley K.C."/>
            <person name="Xie Q."/>
            <person name="Ylla G."/>
            <person name="Poulsen M."/>
            <person name="Gibbs R.A."/>
            <person name="Schal C."/>
            <person name="Richards S."/>
            <person name="Belles X."/>
            <person name="Korb J."/>
            <person name="Bornberg-Bauer E."/>
        </authorList>
    </citation>
    <scope>NUCLEOTIDE SEQUENCE [LARGE SCALE GENOMIC DNA]</scope>
    <source>
        <tissue evidence="1">Whole body</tissue>
    </source>
</reference>
<dbReference type="AlphaFoldDB" id="A0A2J7PKH1"/>
<proteinExistence type="predicted"/>
<name>A0A2J7PKH1_9NEOP</name>
<organism evidence="1 2">
    <name type="scientific">Cryptotermes secundus</name>
    <dbReference type="NCBI Taxonomy" id="105785"/>
    <lineage>
        <taxon>Eukaryota</taxon>
        <taxon>Metazoa</taxon>
        <taxon>Ecdysozoa</taxon>
        <taxon>Arthropoda</taxon>
        <taxon>Hexapoda</taxon>
        <taxon>Insecta</taxon>
        <taxon>Pterygota</taxon>
        <taxon>Neoptera</taxon>
        <taxon>Polyneoptera</taxon>
        <taxon>Dictyoptera</taxon>
        <taxon>Blattodea</taxon>
        <taxon>Blattoidea</taxon>
        <taxon>Termitoidae</taxon>
        <taxon>Kalotermitidae</taxon>
        <taxon>Cryptotermitinae</taxon>
        <taxon>Cryptotermes</taxon>
    </lineage>
</organism>
<keyword evidence="2" id="KW-1185">Reference proteome</keyword>
<comment type="caution">
    <text evidence="1">The sequence shown here is derived from an EMBL/GenBank/DDBJ whole genome shotgun (WGS) entry which is preliminary data.</text>
</comment>
<accession>A0A2J7PKH1</accession>
<gene>
    <name evidence="1" type="ORF">B7P43_G16788</name>
</gene>
<evidence type="ECO:0000313" key="2">
    <source>
        <dbReference type="Proteomes" id="UP000235965"/>
    </source>
</evidence>
<sequence>MSTRKIPGEADNLTTICEPIVWMMWEPQPPSPLWAFKSFYRDSFTLGAHSSIAS</sequence>
<dbReference type="EMBL" id="NEVH01024540">
    <property type="protein sequence ID" value="PNF16834.1"/>
    <property type="molecule type" value="Genomic_DNA"/>
</dbReference>
<protein>
    <submittedName>
        <fullName evidence="1">Uncharacterized protein</fullName>
    </submittedName>
</protein>
<dbReference type="Proteomes" id="UP000235965">
    <property type="component" value="Unassembled WGS sequence"/>
</dbReference>
<evidence type="ECO:0000313" key="1">
    <source>
        <dbReference type="EMBL" id="PNF16834.1"/>
    </source>
</evidence>
<dbReference type="InParanoid" id="A0A2J7PKH1"/>